<dbReference type="Proteomes" id="UP000800200">
    <property type="component" value="Unassembled WGS sequence"/>
</dbReference>
<feature type="compositionally biased region" description="Polar residues" evidence="1">
    <location>
        <begin position="57"/>
        <end position="66"/>
    </location>
</feature>
<proteinExistence type="predicted"/>
<name>A0A6A6DM89_9PEZI</name>
<evidence type="ECO:0000313" key="3">
    <source>
        <dbReference type="EMBL" id="KAF2179492.1"/>
    </source>
</evidence>
<reference evidence="3" key="1">
    <citation type="journal article" date="2020" name="Stud. Mycol.">
        <title>101 Dothideomycetes genomes: a test case for predicting lifestyles and emergence of pathogens.</title>
        <authorList>
            <person name="Haridas S."/>
            <person name="Albert R."/>
            <person name="Binder M."/>
            <person name="Bloem J."/>
            <person name="Labutti K."/>
            <person name="Salamov A."/>
            <person name="Andreopoulos B."/>
            <person name="Baker S."/>
            <person name="Barry K."/>
            <person name="Bills G."/>
            <person name="Bluhm B."/>
            <person name="Cannon C."/>
            <person name="Castanera R."/>
            <person name="Culley D."/>
            <person name="Daum C."/>
            <person name="Ezra D."/>
            <person name="Gonzalez J."/>
            <person name="Henrissat B."/>
            <person name="Kuo A."/>
            <person name="Liang C."/>
            <person name="Lipzen A."/>
            <person name="Lutzoni F."/>
            <person name="Magnuson J."/>
            <person name="Mondo S."/>
            <person name="Nolan M."/>
            <person name="Ohm R."/>
            <person name="Pangilinan J."/>
            <person name="Park H.-J."/>
            <person name="Ramirez L."/>
            <person name="Alfaro M."/>
            <person name="Sun H."/>
            <person name="Tritt A."/>
            <person name="Yoshinaga Y."/>
            <person name="Zwiers L.-H."/>
            <person name="Turgeon B."/>
            <person name="Goodwin S."/>
            <person name="Spatafora J."/>
            <person name="Crous P."/>
            <person name="Grigoriev I."/>
        </authorList>
    </citation>
    <scope>NUCLEOTIDE SEQUENCE</scope>
    <source>
        <strain evidence="3">CBS 207.26</strain>
    </source>
</reference>
<accession>A0A6A6DM89</accession>
<evidence type="ECO:0000256" key="2">
    <source>
        <dbReference type="SAM" id="SignalP"/>
    </source>
</evidence>
<sequence length="171" mass="18883">MRLLSFLVFSITFTAAILLSSTIAGEIGNPGPSMANRPNPVPIGERPVDGRPIGSPSLENRQTVSDTSTVKDMMAAKHICYKLCNIYNTPRIMIGVSIELQNGGDYATVTALPIVANIWPVSIVQIPDYSKDPCLRSEDGISLDNIQVRVIWKREVWKKGKIHKDFKDQMA</sequence>
<dbReference type="AlphaFoldDB" id="A0A6A6DM89"/>
<dbReference type="OrthoDB" id="3801555at2759"/>
<protein>
    <submittedName>
        <fullName evidence="3">Uncharacterized protein</fullName>
    </submittedName>
</protein>
<keyword evidence="4" id="KW-1185">Reference proteome</keyword>
<keyword evidence="2" id="KW-0732">Signal</keyword>
<evidence type="ECO:0000256" key="1">
    <source>
        <dbReference type="SAM" id="MobiDB-lite"/>
    </source>
</evidence>
<gene>
    <name evidence="3" type="ORF">K469DRAFT_753882</name>
</gene>
<evidence type="ECO:0000313" key="4">
    <source>
        <dbReference type="Proteomes" id="UP000800200"/>
    </source>
</evidence>
<dbReference type="EMBL" id="ML994666">
    <property type="protein sequence ID" value="KAF2179492.1"/>
    <property type="molecule type" value="Genomic_DNA"/>
</dbReference>
<feature type="region of interest" description="Disordered" evidence="1">
    <location>
        <begin position="29"/>
        <end position="66"/>
    </location>
</feature>
<feature type="signal peptide" evidence="2">
    <location>
        <begin position="1"/>
        <end position="16"/>
    </location>
</feature>
<organism evidence="3 4">
    <name type="scientific">Zopfia rhizophila CBS 207.26</name>
    <dbReference type="NCBI Taxonomy" id="1314779"/>
    <lineage>
        <taxon>Eukaryota</taxon>
        <taxon>Fungi</taxon>
        <taxon>Dikarya</taxon>
        <taxon>Ascomycota</taxon>
        <taxon>Pezizomycotina</taxon>
        <taxon>Dothideomycetes</taxon>
        <taxon>Dothideomycetes incertae sedis</taxon>
        <taxon>Zopfiaceae</taxon>
        <taxon>Zopfia</taxon>
    </lineage>
</organism>
<feature type="chain" id="PRO_5025363025" evidence="2">
    <location>
        <begin position="17"/>
        <end position="171"/>
    </location>
</feature>